<name>A0A6C0DJ63_9ZZZZ</name>
<reference evidence="2" key="1">
    <citation type="journal article" date="2020" name="Nature">
        <title>Giant virus diversity and host interactions through global metagenomics.</title>
        <authorList>
            <person name="Schulz F."/>
            <person name="Roux S."/>
            <person name="Paez-Espino D."/>
            <person name="Jungbluth S."/>
            <person name="Walsh D.A."/>
            <person name="Denef V.J."/>
            <person name="McMahon K.D."/>
            <person name="Konstantinidis K.T."/>
            <person name="Eloe-Fadrosh E.A."/>
            <person name="Kyrpides N.C."/>
            <person name="Woyke T."/>
        </authorList>
    </citation>
    <scope>NUCLEOTIDE SEQUENCE</scope>
    <source>
        <strain evidence="2">GVMAG-M-3300023174-207</strain>
    </source>
</reference>
<dbReference type="GO" id="GO:0071164">
    <property type="term" value="F:RNA cap trimethylguanosine synthase activity"/>
    <property type="evidence" value="ECO:0007669"/>
    <property type="project" value="TreeGrafter"/>
</dbReference>
<dbReference type="AlphaFoldDB" id="A0A6C0DJ63"/>
<dbReference type="PRINTS" id="PR01217">
    <property type="entry name" value="PRICHEXTENSN"/>
</dbReference>
<evidence type="ECO:0000256" key="1">
    <source>
        <dbReference type="SAM" id="MobiDB-lite"/>
    </source>
</evidence>
<dbReference type="InterPro" id="IPR019012">
    <property type="entry name" value="RNA_cap_Gua-N2-MeTrfase"/>
</dbReference>
<feature type="compositionally biased region" description="Pro residues" evidence="1">
    <location>
        <begin position="185"/>
        <end position="194"/>
    </location>
</feature>
<dbReference type="PANTHER" id="PTHR14741">
    <property type="entry name" value="S-ADENOSYLMETHIONINE-DEPENDENT METHYLTRANSFERASE RELATED"/>
    <property type="match status" value="1"/>
</dbReference>
<proteinExistence type="predicted"/>
<feature type="region of interest" description="Disordered" evidence="1">
    <location>
        <begin position="140"/>
        <end position="242"/>
    </location>
</feature>
<feature type="compositionally biased region" description="Pro residues" evidence="1">
    <location>
        <begin position="143"/>
        <end position="152"/>
    </location>
</feature>
<evidence type="ECO:0008006" key="3">
    <source>
        <dbReference type="Google" id="ProtNLM"/>
    </source>
</evidence>
<dbReference type="EMBL" id="MN739629">
    <property type="protein sequence ID" value="QHT16976.1"/>
    <property type="molecule type" value="Genomic_DNA"/>
</dbReference>
<protein>
    <recommendedName>
        <fullName evidence="3">Trimethylguanosine synthase</fullName>
    </recommendedName>
</protein>
<feature type="compositionally biased region" description="Pro residues" evidence="1">
    <location>
        <begin position="206"/>
        <end position="215"/>
    </location>
</feature>
<sequence>MTLLSYLRDMWEGFPIYFNTIKYDDYFRNIVPFMLKNTVIKYDSEKTYYNENTLFVTDNILLVEKAKKENFSILLIGELFQEGTEISKNIRLIKPFKSEEEKEEELDIFEPFNLSLKISGFENAKIFNLSNFIGEKPKFIPTEVPPPPPPLKKPSEKPKFIPTEAPPPPPPLKKPSEKPKFIPTEAPPPPPPLKKPSEKPKFIPTEAPPPPPPLKKPSEKPKFIPTEAPPPPPPLKKPSEKPASRFPFVPFVKGGLLEEEFKHANMIKMKNNEYDYFPKRKEEYMYTDVSLYSSADVNHSLKTAELISKYYDISNKTLTEASACIGGNSWSFADKVKNINLIEIDGNNFKALKHNMGVVFNKEVDNNTLEYKPGKTMKFFNDNYIKIKVGGDIIFYDPPWGGVDYKNEPQVGYTYNNKFYTIEDMAKKSFYDVPPELIVFRVPMTSNILESDYKYKTSIDFNDSYGKGIYKLIFLSDIKGEELPGSVKVKRINYKKIEYDVL</sequence>
<dbReference type="GO" id="GO:0005634">
    <property type="term" value="C:nucleus"/>
    <property type="evidence" value="ECO:0007669"/>
    <property type="project" value="TreeGrafter"/>
</dbReference>
<dbReference type="Gene3D" id="3.40.50.150">
    <property type="entry name" value="Vaccinia Virus protein VP39"/>
    <property type="match status" value="1"/>
</dbReference>
<organism evidence="2">
    <name type="scientific">viral metagenome</name>
    <dbReference type="NCBI Taxonomy" id="1070528"/>
    <lineage>
        <taxon>unclassified sequences</taxon>
        <taxon>metagenomes</taxon>
        <taxon>organismal metagenomes</taxon>
    </lineage>
</organism>
<accession>A0A6C0DJ63</accession>
<feature type="compositionally biased region" description="Pro residues" evidence="1">
    <location>
        <begin position="164"/>
        <end position="173"/>
    </location>
</feature>
<dbReference type="PANTHER" id="PTHR14741:SF32">
    <property type="entry name" value="TRIMETHYLGUANOSINE SYNTHASE"/>
    <property type="match status" value="1"/>
</dbReference>
<dbReference type="InterPro" id="IPR029063">
    <property type="entry name" value="SAM-dependent_MTases_sf"/>
</dbReference>
<evidence type="ECO:0000313" key="2">
    <source>
        <dbReference type="EMBL" id="QHT16976.1"/>
    </source>
</evidence>
<feature type="compositionally biased region" description="Pro residues" evidence="1">
    <location>
        <begin position="227"/>
        <end position="236"/>
    </location>
</feature>
<dbReference type="Pfam" id="PF09445">
    <property type="entry name" value="Methyltransf_15"/>
    <property type="match status" value="1"/>
</dbReference>